<dbReference type="AlphaFoldDB" id="J3NXM0"/>
<evidence type="ECO:0000313" key="2">
    <source>
        <dbReference type="EnsemblFungi" id="EJT76102"/>
    </source>
</evidence>
<proteinExistence type="predicted"/>
<name>J3NXM0_GAET3</name>
<protein>
    <submittedName>
        <fullName evidence="1 2">Uncharacterized protein</fullName>
    </submittedName>
</protein>
<reference evidence="2" key="5">
    <citation type="submission" date="2018-04" db="UniProtKB">
        <authorList>
            <consortium name="EnsemblFungi"/>
        </authorList>
    </citation>
    <scope>IDENTIFICATION</scope>
    <source>
        <strain evidence="2">R3-111a-1</strain>
    </source>
</reference>
<accession>J3NXM0</accession>
<reference evidence="1" key="3">
    <citation type="submission" date="2010-09" db="EMBL/GenBank/DDBJ databases">
        <title>Annotation of Gaeumannomyces graminis var. tritici R3-111a-1.</title>
        <authorList>
            <consortium name="The Broad Institute Genome Sequencing Platform"/>
            <person name="Ma L.-J."/>
            <person name="Dead R."/>
            <person name="Young S.K."/>
            <person name="Zeng Q."/>
            <person name="Gargeya S."/>
            <person name="Fitzgerald M."/>
            <person name="Haas B."/>
            <person name="Abouelleil A."/>
            <person name="Alvarado L."/>
            <person name="Arachchi H.M."/>
            <person name="Berlin A."/>
            <person name="Brown A."/>
            <person name="Chapman S.B."/>
            <person name="Chen Z."/>
            <person name="Dunbar C."/>
            <person name="Freedman E."/>
            <person name="Gearin G."/>
            <person name="Gellesch M."/>
            <person name="Goldberg J."/>
            <person name="Griggs A."/>
            <person name="Gujja S."/>
            <person name="Heiman D."/>
            <person name="Howarth C."/>
            <person name="Larson L."/>
            <person name="Lui A."/>
            <person name="MacDonald P.J.P."/>
            <person name="Mehta T."/>
            <person name="Montmayeur A."/>
            <person name="Murphy C."/>
            <person name="Neiman D."/>
            <person name="Pearson M."/>
            <person name="Priest M."/>
            <person name="Roberts A."/>
            <person name="Saif S."/>
            <person name="Shea T."/>
            <person name="Shenoy N."/>
            <person name="Sisk P."/>
            <person name="Stolte C."/>
            <person name="Sykes S."/>
            <person name="Yandava C."/>
            <person name="Wortman J."/>
            <person name="Nusbaum C."/>
            <person name="Birren B."/>
        </authorList>
    </citation>
    <scope>NUCLEOTIDE SEQUENCE</scope>
    <source>
        <strain evidence="1">R3-111a-1</strain>
    </source>
</reference>
<dbReference type="EnsemblFungi" id="EJT76102">
    <property type="protein sequence ID" value="EJT76102"/>
    <property type="gene ID" value="GGTG_06026"/>
</dbReference>
<reference evidence="1" key="2">
    <citation type="submission" date="2010-07" db="EMBL/GenBank/DDBJ databases">
        <authorList>
            <consortium name="The Broad Institute Genome Sequencing Platform"/>
            <consortium name="Broad Institute Genome Sequencing Center for Infectious Disease"/>
            <person name="Ma L.-J."/>
            <person name="Dead R."/>
            <person name="Young S."/>
            <person name="Zeng Q."/>
            <person name="Koehrsen M."/>
            <person name="Alvarado L."/>
            <person name="Berlin A."/>
            <person name="Chapman S.B."/>
            <person name="Chen Z."/>
            <person name="Freedman E."/>
            <person name="Gellesch M."/>
            <person name="Goldberg J."/>
            <person name="Griggs A."/>
            <person name="Gujja S."/>
            <person name="Heilman E.R."/>
            <person name="Heiman D."/>
            <person name="Hepburn T."/>
            <person name="Howarth C."/>
            <person name="Jen D."/>
            <person name="Larson L."/>
            <person name="Mehta T."/>
            <person name="Neiman D."/>
            <person name="Pearson M."/>
            <person name="Roberts A."/>
            <person name="Saif S."/>
            <person name="Shea T."/>
            <person name="Shenoy N."/>
            <person name="Sisk P."/>
            <person name="Stolte C."/>
            <person name="Sykes S."/>
            <person name="Walk T."/>
            <person name="White J."/>
            <person name="Yandava C."/>
            <person name="Haas B."/>
            <person name="Nusbaum C."/>
            <person name="Birren B."/>
        </authorList>
    </citation>
    <scope>NUCLEOTIDE SEQUENCE</scope>
    <source>
        <strain evidence="1">R3-111a-1</strain>
    </source>
</reference>
<reference evidence="2" key="4">
    <citation type="journal article" date="2015" name="G3 (Bethesda)">
        <title>Genome sequences of three phytopathogenic species of the Magnaporthaceae family of fungi.</title>
        <authorList>
            <person name="Okagaki L.H."/>
            <person name="Nunes C.C."/>
            <person name="Sailsbery J."/>
            <person name="Clay B."/>
            <person name="Brown D."/>
            <person name="John T."/>
            <person name="Oh Y."/>
            <person name="Young N."/>
            <person name="Fitzgerald M."/>
            <person name="Haas B.J."/>
            <person name="Zeng Q."/>
            <person name="Young S."/>
            <person name="Adiconis X."/>
            <person name="Fan L."/>
            <person name="Levin J.Z."/>
            <person name="Mitchell T.K."/>
            <person name="Okubara P.A."/>
            <person name="Farman M.L."/>
            <person name="Kohn L.M."/>
            <person name="Birren B."/>
            <person name="Ma L.-J."/>
            <person name="Dean R.A."/>
        </authorList>
    </citation>
    <scope>NUCLEOTIDE SEQUENCE</scope>
    <source>
        <strain evidence="2">R3-111a-1</strain>
    </source>
</reference>
<gene>
    <name evidence="2" type="primary">20346484</name>
    <name evidence="1" type="ORF">GGTG_06026</name>
</gene>
<evidence type="ECO:0000313" key="3">
    <source>
        <dbReference type="Proteomes" id="UP000006039"/>
    </source>
</evidence>
<dbReference type="EMBL" id="GL385397">
    <property type="protein sequence ID" value="EJT76102.1"/>
    <property type="molecule type" value="Genomic_DNA"/>
</dbReference>
<dbReference type="Proteomes" id="UP000006039">
    <property type="component" value="Unassembled WGS sequence"/>
</dbReference>
<organism evidence="1">
    <name type="scientific">Gaeumannomyces tritici (strain R3-111a-1)</name>
    <name type="common">Wheat and barley take-all root rot fungus</name>
    <name type="synonym">Gaeumannomyces graminis var. tritici</name>
    <dbReference type="NCBI Taxonomy" id="644352"/>
    <lineage>
        <taxon>Eukaryota</taxon>
        <taxon>Fungi</taxon>
        <taxon>Dikarya</taxon>
        <taxon>Ascomycota</taxon>
        <taxon>Pezizomycotina</taxon>
        <taxon>Sordariomycetes</taxon>
        <taxon>Sordariomycetidae</taxon>
        <taxon>Magnaporthales</taxon>
        <taxon>Magnaporthaceae</taxon>
        <taxon>Gaeumannomyces</taxon>
    </lineage>
</organism>
<dbReference type="VEuPathDB" id="FungiDB:GGTG_06026"/>
<dbReference type="RefSeq" id="XP_009222102.1">
    <property type="nucleotide sequence ID" value="XM_009223838.1"/>
</dbReference>
<dbReference type="HOGENOM" id="CLU_2922761_0_0_1"/>
<keyword evidence="3" id="KW-1185">Reference proteome</keyword>
<dbReference type="GeneID" id="20346484"/>
<evidence type="ECO:0000313" key="1">
    <source>
        <dbReference type="EMBL" id="EJT76102.1"/>
    </source>
</evidence>
<reference evidence="3" key="1">
    <citation type="submission" date="2010-07" db="EMBL/GenBank/DDBJ databases">
        <title>The genome sequence of Gaeumannomyces graminis var. tritici strain R3-111a-1.</title>
        <authorList>
            <consortium name="The Broad Institute Genome Sequencing Platform"/>
            <person name="Ma L.-J."/>
            <person name="Dead R."/>
            <person name="Young S."/>
            <person name="Zeng Q."/>
            <person name="Koehrsen M."/>
            <person name="Alvarado L."/>
            <person name="Berlin A."/>
            <person name="Chapman S.B."/>
            <person name="Chen Z."/>
            <person name="Freedman E."/>
            <person name="Gellesch M."/>
            <person name="Goldberg J."/>
            <person name="Griggs A."/>
            <person name="Gujja S."/>
            <person name="Heilman E.R."/>
            <person name="Heiman D."/>
            <person name="Hepburn T."/>
            <person name="Howarth C."/>
            <person name="Jen D."/>
            <person name="Larson L."/>
            <person name="Mehta T."/>
            <person name="Neiman D."/>
            <person name="Pearson M."/>
            <person name="Roberts A."/>
            <person name="Saif S."/>
            <person name="Shea T."/>
            <person name="Shenoy N."/>
            <person name="Sisk P."/>
            <person name="Stolte C."/>
            <person name="Sykes S."/>
            <person name="Walk T."/>
            <person name="White J."/>
            <person name="Yandava C."/>
            <person name="Haas B."/>
            <person name="Nusbaum C."/>
            <person name="Birren B."/>
        </authorList>
    </citation>
    <scope>NUCLEOTIDE SEQUENCE [LARGE SCALE GENOMIC DNA]</scope>
    <source>
        <strain evidence="3">R3-111a-1</strain>
    </source>
</reference>
<sequence>MSPRLQIDGLWGAKPATAWQEAKVVDPNASEPCLEQCRVGNSVSGRLALCVHVKAQSFSAS</sequence>